<dbReference type="Gene3D" id="3.40.30.10">
    <property type="entry name" value="Glutaredoxin"/>
    <property type="match status" value="1"/>
</dbReference>
<dbReference type="AlphaFoldDB" id="A0A9D7LVK8"/>
<comment type="caution">
    <text evidence="3">The sequence shown here is derived from an EMBL/GenBank/DDBJ whole genome shotgun (WGS) entry which is preliminary data.</text>
</comment>
<dbReference type="Pfam" id="PF00085">
    <property type="entry name" value="Thioredoxin"/>
    <property type="match status" value="1"/>
</dbReference>
<dbReference type="Proteomes" id="UP000808146">
    <property type="component" value="Unassembled WGS sequence"/>
</dbReference>
<dbReference type="InterPro" id="IPR036249">
    <property type="entry name" value="Thioredoxin-like_sf"/>
</dbReference>
<feature type="domain" description="Thioredoxin" evidence="2">
    <location>
        <begin position="8"/>
        <end position="126"/>
    </location>
</feature>
<evidence type="ECO:0000256" key="1">
    <source>
        <dbReference type="SAM" id="SignalP"/>
    </source>
</evidence>
<dbReference type="InterPro" id="IPR013766">
    <property type="entry name" value="Thioredoxin_domain"/>
</dbReference>
<dbReference type="CDD" id="cd02947">
    <property type="entry name" value="TRX_family"/>
    <property type="match status" value="1"/>
</dbReference>
<feature type="chain" id="PRO_5038410610" evidence="1">
    <location>
        <begin position="22"/>
        <end position="126"/>
    </location>
</feature>
<protein>
    <submittedName>
        <fullName evidence="3">Thioredoxin family protein</fullName>
    </submittedName>
</protein>
<gene>
    <name evidence="3" type="ORF">IPN75_12265</name>
</gene>
<organism evidence="3 4">
    <name type="scientific">Candidatus Dechloromonas phosphorivorans</name>
    <dbReference type="NCBI Taxonomy" id="2899244"/>
    <lineage>
        <taxon>Bacteria</taxon>
        <taxon>Pseudomonadati</taxon>
        <taxon>Pseudomonadota</taxon>
        <taxon>Betaproteobacteria</taxon>
        <taxon>Rhodocyclales</taxon>
        <taxon>Azonexaceae</taxon>
        <taxon>Dechloromonas</taxon>
    </lineage>
</organism>
<dbReference type="SUPFAM" id="SSF52833">
    <property type="entry name" value="Thioredoxin-like"/>
    <property type="match status" value="1"/>
</dbReference>
<dbReference type="PROSITE" id="PS51352">
    <property type="entry name" value="THIOREDOXIN_2"/>
    <property type="match status" value="1"/>
</dbReference>
<evidence type="ECO:0000259" key="2">
    <source>
        <dbReference type="PROSITE" id="PS51352"/>
    </source>
</evidence>
<name>A0A9D7LVK8_9RHOO</name>
<evidence type="ECO:0000313" key="4">
    <source>
        <dbReference type="Proteomes" id="UP000808146"/>
    </source>
</evidence>
<sequence>MQFIHSLVALGLAATLNLAHALDIQPYSPEMLASEQKADKAVALHFHADWCPTCRAQEKVFNGWRGDSAVPGTLLIVNYDNERELRKKLGVRTQSTVIVYRGAAEKARIAGDTDPQALRAALLAAR</sequence>
<reference evidence="3" key="1">
    <citation type="submission" date="2020-10" db="EMBL/GenBank/DDBJ databases">
        <title>Connecting structure to function with the recovery of over 1000 high-quality activated sludge metagenome-assembled genomes encoding full-length rRNA genes using long-read sequencing.</title>
        <authorList>
            <person name="Singleton C.M."/>
            <person name="Petriglieri F."/>
            <person name="Kristensen J.M."/>
            <person name="Kirkegaard R.H."/>
            <person name="Michaelsen T.Y."/>
            <person name="Andersen M.H."/>
            <person name="Karst S.M."/>
            <person name="Dueholm M.S."/>
            <person name="Nielsen P.H."/>
            <person name="Albertsen M."/>
        </authorList>
    </citation>
    <scope>NUCLEOTIDE SEQUENCE</scope>
    <source>
        <strain evidence="3">OdNE_18-Q3-R46-58_BAT3C.305</strain>
    </source>
</reference>
<accession>A0A9D7LVK8</accession>
<dbReference type="EMBL" id="JADKBR010000017">
    <property type="protein sequence ID" value="MBK8891072.1"/>
    <property type="molecule type" value="Genomic_DNA"/>
</dbReference>
<keyword evidence="1" id="KW-0732">Signal</keyword>
<evidence type="ECO:0000313" key="3">
    <source>
        <dbReference type="EMBL" id="MBK8891072.1"/>
    </source>
</evidence>
<proteinExistence type="predicted"/>
<feature type="signal peptide" evidence="1">
    <location>
        <begin position="1"/>
        <end position="21"/>
    </location>
</feature>